<gene>
    <name evidence="13" type="ORF">AFUS01_LOCUS31686</name>
</gene>
<feature type="repeat" description="Solcar" evidence="10">
    <location>
        <begin position="222"/>
        <end position="314"/>
    </location>
</feature>
<name>A0A8J2LEX4_9HEXA</name>
<evidence type="ECO:0000256" key="3">
    <source>
        <dbReference type="ARBA" id="ARBA00022448"/>
    </source>
</evidence>
<feature type="repeat" description="Solcar" evidence="10">
    <location>
        <begin position="20"/>
        <end position="111"/>
    </location>
</feature>
<dbReference type="EMBL" id="CAJVCH010507101">
    <property type="protein sequence ID" value="CAG7821343.1"/>
    <property type="molecule type" value="Genomic_DNA"/>
</dbReference>
<dbReference type="Proteomes" id="UP000708208">
    <property type="component" value="Unassembled WGS sequence"/>
</dbReference>
<keyword evidence="7 12" id="KW-1133">Transmembrane helix</keyword>
<evidence type="ECO:0000256" key="1">
    <source>
        <dbReference type="ARBA" id="ARBA00004448"/>
    </source>
</evidence>
<proteinExistence type="inferred from homology"/>
<sequence>MTEKDKVTDDKPASPKPEKYGFFVNYLFGSFSAMVADICLFPLDVTRTRMQIQGEYKDASAESRKNVLRTLITIGQREGIRTLWYGISPSLCRQLVQSGTRMVIYRKLREDVLGKNVDGSFSVWKAVTSGVIAGSIAELFATPFSLIKTQMQMDGVRKLRGKNPRVKNVFQGIKMNYQAGGIRTLLRGGVPGMQRAALVSAAELGFYDSSKQLISHSYGIKNKYVVQLLAGFIAGFWAAVLACPADVIKARMMNQPLDKNGRGVYYKGTWDCLIKIMKNEGGFFRMYHAFPPMWMKNGPFAVIFWTTYEFTREIFGDTAF</sequence>
<evidence type="ECO:0000313" key="14">
    <source>
        <dbReference type="Proteomes" id="UP000708208"/>
    </source>
</evidence>
<keyword evidence="4 10" id="KW-0812">Transmembrane</keyword>
<feature type="transmembrane region" description="Helical" evidence="12">
    <location>
        <begin position="224"/>
        <end position="242"/>
    </location>
</feature>
<evidence type="ECO:0000256" key="9">
    <source>
        <dbReference type="ARBA" id="ARBA00023136"/>
    </source>
</evidence>
<dbReference type="InterPro" id="IPR050391">
    <property type="entry name" value="Mito_Metabolite_Transporter"/>
</dbReference>
<accession>A0A8J2LEX4</accession>
<dbReference type="OrthoDB" id="756301at2759"/>
<evidence type="ECO:0000256" key="10">
    <source>
        <dbReference type="PROSITE-ProRule" id="PRU00282"/>
    </source>
</evidence>
<keyword evidence="9 10" id="KW-0472">Membrane</keyword>
<evidence type="ECO:0000256" key="2">
    <source>
        <dbReference type="ARBA" id="ARBA00006375"/>
    </source>
</evidence>
<keyword evidence="6" id="KW-0999">Mitochondrion inner membrane</keyword>
<keyword evidence="5" id="KW-0677">Repeat</keyword>
<protein>
    <submittedName>
        <fullName evidence="13">Uncharacterized protein</fullName>
    </submittedName>
</protein>
<keyword evidence="14" id="KW-1185">Reference proteome</keyword>
<dbReference type="InterPro" id="IPR018108">
    <property type="entry name" value="MCP_transmembrane"/>
</dbReference>
<evidence type="ECO:0000256" key="7">
    <source>
        <dbReference type="ARBA" id="ARBA00022989"/>
    </source>
</evidence>
<dbReference type="PANTHER" id="PTHR45618">
    <property type="entry name" value="MITOCHONDRIAL DICARBOXYLATE CARRIER-RELATED"/>
    <property type="match status" value="1"/>
</dbReference>
<keyword evidence="8" id="KW-0496">Mitochondrion</keyword>
<reference evidence="13" key="1">
    <citation type="submission" date="2021-06" db="EMBL/GenBank/DDBJ databases">
        <authorList>
            <person name="Hodson N. C."/>
            <person name="Mongue J. A."/>
            <person name="Jaron S. K."/>
        </authorList>
    </citation>
    <scope>NUCLEOTIDE SEQUENCE</scope>
</reference>
<evidence type="ECO:0000256" key="5">
    <source>
        <dbReference type="ARBA" id="ARBA00022737"/>
    </source>
</evidence>
<dbReference type="GO" id="GO:0005743">
    <property type="term" value="C:mitochondrial inner membrane"/>
    <property type="evidence" value="ECO:0007669"/>
    <property type="project" value="UniProtKB-SubCell"/>
</dbReference>
<evidence type="ECO:0000256" key="11">
    <source>
        <dbReference type="RuleBase" id="RU000488"/>
    </source>
</evidence>
<keyword evidence="3 11" id="KW-0813">Transport</keyword>
<evidence type="ECO:0000256" key="12">
    <source>
        <dbReference type="SAM" id="Phobius"/>
    </source>
</evidence>
<dbReference type="PROSITE" id="PS50920">
    <property type="entry name" value="SOLCAR"/>
    <property type="match status" value="3"/>
</dbReference>
<dbReference type="Pfam" id="PF00153">
    <property type="entry name" value="Mito_carr"/>
    <property type="match status" value="3"/>
</dbReference>
<dbReference type="FunFam" id="1.50.40.10:FF:000062">
    <property type="entry name" value="mitochondrial uncoupling protein 3"/>
    <property type="match status" value="1"/>
</dbReference>
<evidence type="ECO:0000313" key="13">
    <source>
        <dbReference type="EMBL" id="CAG7821343.1"/>
    </source>
</evidence>
<comment type="similarity">
    <text evidence="2 11">Belongs to the mitochondrial carrier (TC 2.A.29) family.</text>
</comment>
<comment type="caution">
    <text evidence="13">The sequence shown here is derived from an EMBL/GenBank/DDBJ whole genome shotgun (WGS) entry which is preliminary data.</text>
</comment>
<evidence type="ECO:0000256" key="4">
    <source>
        <dbReference type="ARBA" id="ARBA00022692"/>
    </source>
</evidence>
<evidence type="ECO:0000256" key="6">
    <source>
        <dbReference type="ARBA" id="ARBA00022792"/>
    </source>
</evidence>
<organism evidence="13 14">
    <name type="scientific">Allacma fusca</name>
    <dbReference type="NCBI Taxonomy" id="39272"/>
    <lineage>
        <taxon>Eukaryota</taxon>
        <taxon>Metazoa</taxon>
        <taxon>Ecdysozoa</taxon>
        <taxon>Arthropoda</taxon>
        <taxon>Hexapoda</taxon>
        <taxon>Collembola</taxon>
        <taxon>Symphypleona</taxon>
        <taxon>Sminthuridae</taxon>
        <taxon>Allacma</taxon>
    </lineage>
</organism>
<dbReference type="AlphaFoldDB" id="A0A8J2LEX4"/>
<feature type="repeat" description="Solcar" evidence="10">
    <location>
        <begin position="121"/>
        <end position="213"/>
    </location>
</feature>
<comment type="subcellular location">
    <subcellularLocation>
        <location evidence="1">Mitochondrion inner membrane</location>
        <topology evidence="1">Multi-pass membrane protein</topology>
    </subcellularLocation>
</comment>
<evidence type="ECO:0000256" key="8">
    <source>
        <dbReference type="ARBA" id="ARBA00023128"/>
    </source>
</evidence>
<feature type="transmembrane region" description="Helical" evidence="12">
    <location>
        <begin position="20"/>
        <end position="43"/>
    </location>
</feature>